<evidence type="ECO:0000256" key="1">
    <source>
        <dbReference type="ARBA" id="ARBA00008007"/>
    </source>
</evidence>
<dbReference type="Gene3D" id="3.40.50.2020">
    <property type="match status" value="1"/>
</dbReference>
<dbReference type="OrthoDB" id="9793412at2"/>
<dbReference type="InterPro" id="IPR029057">
    <property type="entry name" value="PRTase-like"/>
</dbReference>
<dbReference type="PANTHER" id="PTHR47505">
    <property type="entry name" value="DNA UTILIZATION PROTEIN YHGH"/>
    <property type="match status" value="1"/>
</dbReference>
<dbReference type="InterPro" id="IPR051910">
    <property type="entry name" value="ComF/GntX_DNA_util-trans"/>
</dbReference>
<dbReference type="PANTHER" id="PTHR47505:SF1">
    <property type="entry name" value="DNA UTILIZATION PROTEIN YHGH"/>
    <property type="match status" value="1"/>
</dbReference>
<sequence length="237" mass="24897">MPAPALARHLAALLPSQCALCHAWPAQRLCAGCRARFARPQARCATCACAVPEGVARCGACLRQPPPLDGCLAAVDYAYPWAGLLAQFKFQGDPSWAAPLARLMREAPGAAQAIAQADLVLPVPLAAQRLRQRGYNQSLQLARALGAGPRLQAGLLLRLHDTPAQSGLARTQRLRNLRAAFAPEPLAAPRFAGRRVLLVDDVMTTGATLHAAALALRAAGAGSVGALVLARTPPRHD</sequence>
<dbReference type="Pfam" id="PF00156">
    <property type="entry name" value="Pribosyltran"/>
    <property type="match status" value="1"/>
</dbReference>
<evidence type="ECO:0000313" key="3">
    <source>
        <dbReference type="EMBL" id="SDM23835.1"/>
    </source>
</evidence>
<proteinExistence type="inferred from homology"/>
<dbReference type="AlphaFoldDB" id="A0A1G9RN75"/>
<organism evidence="3 4">
    <name type="scientific">Oryzisolibacter propanilivorax</name>
    <dbReference type="NCBI Taxonomy" id="1527607"/>
    <lineage>
        <taxon>Bacteria</taxon>
        <taxon>Pseudomonadati</taxon>
        <taxon>Pseudomonadota</taxon>
        <taxon>Betaproteobacteria</taxon>
        <taxon>Burkholderiales</taxon>
        <taxon>Comamonadaceae</taxon>
        <taxon>Oryzisolibacter</taxon>
    </lineage>
</organism>
<evidence type="ECO:0000259" key="2">
    <source>
        <dbReference type="Pfam" id="PF00156"/>
    </source>
</evidence>
<dbReference type="InterPro" id="IPR000836">
    <property type="entry name" value="PRTase_dom"/>
</dbReference>
<dbReference type="STRING" id="1527607.SAMN05428957_103339"/>
<dbReference type="EMBL" id="FNHP01000003">
    <property type="protein sequence ID" value="SDM23835.1"/>
    <property type="molecule type" value="Genomic_DNA"/>
</dbReference>
<reference evidence="4" key="1">
    <citation type="submission" date="2016-10" db="EMBL/GenBank/DDBJ databases">
        <authorList>
            <person name="Varghese N."/>
            <person name="Submissions S."/>
        </authorList>
    </citation>
    <scope>NUCLEOTIDE SEQUENCE [LARGE SCALE GENOMIC DNA]</scope>
    <source>
        <strain evidence="4">EPL6</strain>
    </source>
</reference>
<gene>
    <name evidence="3" type="ORF">SAMN05428957_103339</name>
</gene>
<dbReference type="CDD" id="cd06223">
    <property type="entry name" value="PRTases_typeI"/>
    <property type="match status" value="1"/>
</dbReference>
<protein>
    <submittedName>
        <fullName evidence="3">ComF family protein</fullName>
    </submittedName>
</protein>
<dbReference type="SUPFAM" id="SSF53271">
    <property type="entry name" value="PRTase-like"/>
    <property type="match status" value="1"/>
</dbReference>
<feature type="domain" description="Phosphoribosyltransferase" evidence="2">
    <location>
        <begin position="186"/>
        <end position="232"/>
    </location>
</feature>
<name>A0A1G9RN75_9BURK</name>
<comment type="similarity">
    <text evidence="1">Belongs to the ComF/GntX family.</text>
</comment>
<dbReference type="Proteomes" id="UP000198552">
    <property type="component" value="Unassembled WGS sequence"/>
</dbReference>
<evidence type="ECO:0000313" key="4">
    <source>
        <dbReference type="Proteomes" id="UP000198552"/>
    </source>
</evidence>
<accession>A0A1G9RN75</accession>
<dbReference type="RefSeq" id="WP_091568340.1">
    <property type="nucleotide sequence ID" value="NZ_FNHP01000003.1"/>
</dbReference>
<keyword evidence="4" id="KW-1185">Reference proteome</keyword>